<feature type="domain" description="Murine leukemia virus integrase C-terminal" evidence="7">
    <location>
        <begin position="62"/>
        <end position="115"/>
    </location>
</feature>
<dbReference type="Proteomes" id="UP000276834">
    <property type="component" value="Unassembled WGS sequence"/>
</dbReference>
<dbReference type="GO" id="GO:0004519">
    <property type="term" value="F:endonuclease activity"/>
    <property type="evidence" value="ECO:0007669"/>
    <property type="project" value="UniProtKB-KW"/>
</dbReference>
<reference evidence="8 9" key="1">
    <citation type="journal article" date="2018" name="Proc. R. Soc. B">
        <title>A non-coding region near Follistatin controls head colour polymorphism in the Gouldian finch.</title>
        <authorList>
            <person name="Toomey M.B."/>
            <person name="Marques C.I."/>
            <person name="Andrade P."/>
            <person name="Araujo P.M."/>
            <person name="Sabatino S."/>
            <person name="Gazda M.A."/>
            <person name="Afonso S."/>
            <person name="Lopes R.J."/>
            <person name="Corbo J.C."/>
            <person name="Carneiro M."/>
        </authorList>
    </citation>
    <scope>NUCLEOTIDE SEQUENCE [LARGE SCALE GENOMIC DNA]</scope>
    <source>
        <strain evidence="8">Red01</strain>
        <tissue evidence="8">Muscle</tissue>
    </source>
</reference>
<proteinExistence type="predicted"/>
<protein>
    <recommendedName>
        <fullName evidence="7">Murine leukemia virus integrase C-terminal domain-containing protein</fullName>
    </recommendedName>
</protein>
<feature type="compositionally biased region" description="Polar residues" evidence="6">
    <location>
        <begin position="1"/>
        <end position="15"/>
    </location>
</feature>
<dbReference type="GO" id="GO:0016787">
    <property type="term" value="F:hydrolase activity"/>
    <property type="evidence" value="ECO:0007669"/>
    <property type="project" value="UniProtKB-KW"/>
</dbReference>
<sequence>MALIPTRTNPANPYLQQPPRYSREDEKLAALLKANKNATGILNALRGALQWNRPLSLENPVHDVQPGDQVYVKNWSTDPLRESWSGPHQVILTTYTAVKVAGMDSWIHYTQVKKAPTQWVSQAVTPTRLILRANYS</sequence>
<dbReference type="Gene3D" id="2.30.30.850">
    <property type="match status" value="1"/>
</dbReference>
<keyword evidence="4" id="KW-0255">Endonuclease</keyword>
<evidence type="ECO:0000256" key="4">
    <source>
        <dbReference type="ARBA" id="ARBA00022759"/>
    </source>
</evidence>
<keyword evidence="9" id="KW-1185">Reference proteome</keyword>
<gene>
    <name evidence="8" type="ORF">DV515_00019111</name>
</gene>
<dbReference type="Pfam" id="PF18697">
    <property type="entry name" value="MLVIN_C"/>
    <property type="match status" value="1"/>
</dbReference>
<evidence type="ECO:0000259" key="7">
    <source>
        <dbReference type="Pfam" id="PF18697"/>
    </source>
</evidence>
<dbReference type="InterPro" id="IPR040643">
    <property type="entry name" value="MLVIN_C"/>
</dbReference>
<dbReference type="EMBL" id="QUSF01006165">
    <property type="protein sequence ID" value="RLV62626.1"/>
    <property type="molecule type" value="Genomic_DNA"/>
</dbReference>
<organism evidence="8 9">
    <name type="scientific">Chloebia gouldiae</name>
    <name type="common">Gouldian finch</name>
    <name type="synonym">Erythrura gouldiae</name>
    <dbReference type="NCBI Taxonomy" id="44316"/>
    <lineage>
        <taxon>Eukaryota</taxon>
        <taxon>Metazoa</taxon>
        <taxon>Chordata</taxon>
        <taxon>Craniata</taxon>
        <taxon>Vertebrata</taxon>
        <taxon>Euteleostomi</taxon>
        <taxon>Archelosauria</taxon>
        <taxon>Archosauria</taxon>
        <taxon>Dinosauria</taxon>
        <taxon>Saurischia</taxon>
        <taxon>Theropoda</taxon>
        <taxon>Coelurosauria</taxon>
        <taxon>Aves</taxon>
        <taxon>Neognathae</taxon>
        <taxon>Neoaves</taxon>
        <taxon>Telluraves</taxon>
        <taxon>Australaves</taxon>
        <taxon>Passeriformes</taxon>
        <taxon>Passeroidea</taxon>
        <taxon>Passeridae</taxon>
        <taxon>Chloebia</taxon>
    </lineage>
</organism>
<evidence type="ECO:0000313" key="9">
    <source>
        <dbReference type="Proteomes" id="UP000276834"/>
    </source>
</evidence>
<keyword evidence="2" id="KW-0548">Nucleotidyltransferase</keyword>
<evidence type="ECO:0000256" key="6">
    <source>
        <dbReference type="SAM" id="MobiDB-lite"/>
    </source>
</evidence>
<keyword evidence="3" id="KW-0540">Nuclease</keyword>
<keyword evidence="1" id="KW-0808">Transferase</keyword>
<evidence type="ECO:0000256" key="1">
    <source>
        <dbReference type="ARBA" id="ARBA00022679"/>
    </source>
</evidence>
<keyword evidence="5" id="KW-0378">Hydrolase</keyword>
<comment type="caution">
    <text evidence="8">The sequence shown here is derived from an EMBL/GenBank/DDBJ whole genome shotgun (WGS) entry which is preliminary data.</text>
</comment>
<dbReference type="GO" id="GO:0016779">
    <property type="term" value="F:nucleotidyltransferase activity"/>
    <property type="evidence" value="ECO:0007669"/>
    <property type="project" value="UniProtKB-KW"/>
</dbReference>
<evidence type="ECO:0000256" key="3">
    <source>
        <dbReference type="ARBA" id="ARBA00022722"/>
    </source>
</evidence>
<dbReference type="OrthoDB" id="9397170at2759"/>
<evidence type="ECO:0000256" key="5">
    <source>
        <dbReference type="ARBA" id="ARBA00022801"/>
    </source>
</evidence>
<dbReference type="AlphaFoldDB" id="A0A3L8Q5N0"/>
<evidence type="ECO:0000256" key="2">
    <source>
        <dbReference type="ARBA" id="ARBA00022695"/>
    </source>
</evidence>
<feature type="region of interest" description="Disordered" evidence="6">
    <location>
        <begin position="1"/>
        <end position="20"/>
    </location>
</feature>
<accession>A0A3L8Q5N0</accession>
<evidence type="ECO:0000313" key="8">
    <source>
        <dbReference type="EMBL" id="RLV62626.1"/>
    </source>
</evidence>
<name>A0A3L8Q5N0_CHLGU</name>